<keyword evidence="4 7" id="KW-1133">Transmembrane helix</keyword>
<proteinExistence type="predicted"/>
<evidence type="ECO:0000313" key="9">
    <source>
        <dbReference type="Proteomes" id="UP000536711"/>
    </source>
</evidence>
<dbReference type="PANTHER" id="PTHR45649:SF14">
    <property type="entry name" value="GABA PERMEASE"/>
    <property type="match status" value="1"/>
</dbReference>
<dbReference type="EMBL" id="JAADJF010000161">
    <property type="protein sequence ID" value="KAF4435959.1"/>
    <property type="molecule type" value="Genomic_DNA"/>
</dbReference>
<keyword evidence="3 7" id="KW-0812">Transmembrane</keyword>
<evidence type="ECO:0000256" key="2">
    <source>
        <dbReference type="ARBA" id="ARBA00022448"/>
    </source>
</evidence>
<feature type="transmembrane region" description="Helical" evidence="7">
    <location>
        <begin position="480"/>
        <end position="499"/>
    </location>
</feature>
<dbReference type="Proteomes" id="UP000536711">
    <property type="component" value="Unassembled WGS sequence"/>
</dbReference>
<dbReference type="PANTHER" id="PTHR45649">
    <property type="entry name" value="AMINO-ACID PERMEASE BAT1"/>
    <property type="match status" value="1"/>
</dbReference>
<protein>
    <submittedName>
        <fullName evidence="8">Amino acid transporter</fullName>
    </submittedName>
</protein>
<feature type="transmembrane region" description="Helical" evidence="7">
    <location>
        <begin position="120"/>
        <end position="147"/>
    </location>
</feature>
<feature type="region of interest" description="Disordered" evidence="6">
    <location>
        <begin position="1"/>
        <end position="29"/>
    </location>
</feature>
<keyword evidence="2" id="KW-0813">Transport</keyword>
<feature type="transmembrane region" description="Helical" evidence="7">
    <location>
        <begin position="76"/>
        <end position="99"/>
    </location>
</feature>
<evidence type="ECO:0000313" key="8">
    <source>
        <dbReference type="EMBL" id="KAF4435959.1"/>
    </source>
</evidence>
<name>A0A8H4NFN5_9HYPO</name>
<feature type="transmembrane region" description="Helical" evidence="7">
    <location>
        <begin position="167"/>
        <end position="187"/>
    </location>
</feature>
<comment type="subcellular location">
    <subcellularLocation>
        <location evidence="1">Membrane</location>
        <topology evidence="1">Multi-pass membrane protein</topology>
    </subcellularLocation>
</comment>
<reference evidence="8 9" key="1">
    <citation type="submission" date="2020-01" db="EMBL/GenBank/DDBJ databases">
        <title>Identification and distribution of gene clusters putatively required for synthesis of sphingolipid metabolism inhibitors in phylogenetically diverse species of the filamentous fungus Fusarium.</title>
        <authorList>
            <person name="Kim H.-S."/>
            <person name="Busman M."/>
            <person name="Brown D.W."/>
            <person name="Divon H."/>
            <person name="Uhlig S."/>
            <person name="Proctor R.H."/>
        </authorList>
    </citation>
    <scope>NUCLEOTIDE SEQUENCE [LARGE SCALE GENOMIC DNA]</scope>
    <source>
        <strain evidence="8 9">NRRL 13308</strain>
    </source>
</reference>
<keyword evidence="5 7" id="KW-0472">Membrane</keyword>
<feature type="transmembrane region" description="Helical" evidence="7">
    <location>
        <begin position="448"/>
        <end position="468"/>
    </location>
</feature>
<gene>
    <name evidence="8" type="ORF">FACUT_6810</name>
</gene>
<dbReference type="OrthoDB" id="2417308at2759"/>
<evidence type="ECO:0000256" key="1">
    <source>
        <dbReference type="ARBA" id="ARBA00004141"/>
    </source>
</evidence>
<dbReference type="Pfam" id="PF13520">
    <property type="entry name" value="AA_permease_2"/>
    <property type="match status" value="1"/>
</dbReference>
<evidence type="ECO:0000256" key="3">
    <source>
        <dbReference type="ARBA" id="ARBA00022692"/>
    </source>
</evidence>
<dbReference type="GO" id="GO:0022857">
    <property type="term" value="F:transmembrane transporter activity"/>
    <property type="evidence" value="ECO:0007669"/>
    <property type="project" value="InterPro"/>
</dbReference>
<feature type="transmembrane region" description="Helical" evidence="7">
    <location>
        <begin position="405"/>
        <end position="428"/>
    </location>
</feature>
<feature type="compositionally biased region" description="Polar residues" evidence="6">
    <location>
        <begin position="18"/>
        <end position="29"/>
    </location>
</feature>
<comment type="caution">
    <text evidence="8">The sequence shown here is derived from an EMBL/GenBank/DDBJ whole genome shotgun (WGS) entry which is preliminary data.</text>
</comment>
<feature type="transmembrane region" description="Helical" evidence="7">
    <location>
        <begin position="277"/>
        <end position="299"/>
    </location>
</feature>
<evidence type="ECO:0000256" key="5">
    <source>
        <dbReference type="ARBA" id="ARBA00023136"/>
    </source>
</evidence>
<sequence>MTDQQSHQDSLEKKVNPRGSSPSFVSDNATSSSEVRLNKSSFSMLGAIGVQWGTAAAPLTICANLQLVVGVGGSPFYFWGFVVSSFFQFLLVLSLAELASCFPHTSGPAFWVANLAPKRYSLFLTYWVGMTTTWGWLFGMAGSAIYAGQYLISLGVINDSSVTGTKWQIYLLVLGIGIASFVINTVGFKILRKIMFPLMITFNLATVFIFVTLLAKASPKASASTVFIDVTNHSGWPNDVAPFLINLLPGSVALSLLDGATHASDEMPEPAVQVPKVMVGTTILNILSTFVMLIGVLFCLKSPETLLEPLAGIAFLQLCYNAWPNNGFVTTIAAIFSLGNISSVFAFTYACSRMIWAFSQTGGINGREWLMKVQPGLKVPLNAVITTITLLVLTCLLVLGPETVMNAIFGAGGFFFVNSYGIPVLLLLLKGRDSLPANRSFNLGQLGWVINVLAVLWGILIMVVSNFPTSLPVTLSSMNWASACVGVCALVSFANWFLVRKTWVPPAVMYTIEYVHFATRE</sequence>
<dbReference type="GO" id="GO:0016020">
    <property type="term" value="C:membrane"/>
    <property type="evidence" value="ECO:0007669"/>
    <property type="project" value="UniProtKB-SubCell"/>
</dbReference>
<keyword evidence="9" id="KW-1185">Reference proteome</keyword>
<dbReference type="InterPro" id="IPR002293">
    <property type="entry name" value="AA/rel_permease1"/>
</dbReference>
<feature type="transmembrane region" description="Helical" evidence="7">
    <location>
        <begin position="379"/>
        <end position="399"/>
    </location>
</feature>
<dbReference type="PIRSF" id="PIRSF006060">
    <property type="entry name" value="AA_transporter"/>
    <property type="match status" value="1"/>
</dbReference>
<evidence type="ECO:0000256" key="7">
    <source>
        <dbReference type="SAM" id="Phobius"/>
    </source>
</evidence>
<organism evidence="8 9">
    <name type="scientific">Fusarium acutatum</name>
    <dbReference type="NCBI Taxonomy" id="78861"/>
    <lineage>
        <taxon>Eukaryota</taxon>
        <taxon>Fungi</taxon>
        <taxon>Dikarya</taxon>
        <taxon>Ascomycota</taxon>
        <taxon>Pezizomycotina</taxon>
        <taxon>Sordariomycetes</taxon>
        <taxon>Hypocreomycetidae</taxon>
        <taxon>Hypocreales</taxon>
        <taxon>Nectriaceae</taxon>
        <taxon>Fusarium</taxon>
        <taxon>Fusarium fujikuroi species complex</taxon>
    </lineage>
</organism>
<accession>A0A8H4NFN5</accession>
<dbReference type="AlphaFoldDB" id="A0A8H4NFN5"/>
<evidence type="ECO:0000256" key="6">
    <source>
        <dbReference type="SAM" id="MobiDB-lite"/>
    </source>
</evidence>
<dbReference type="Gene3D" id="1.20.1740.10">
    <property type="entry name" value="Amino acid/polyamine transporter I"/>
    <property type="match status" value="1"/>
</dbReference>
<feature type="transmembrane region" description="Helical" evidence="7">
    <location>
        <begin position="329"/>
        <end position="350"/>
    </location>
</feature>
<feature type="transmembrane region" description="Helical" evidence="7">
    <location>
        <begin position="194"/>
        <end position="215"/>
    </location>
</feature>
<evidence type="ECO:0000256" key="4">
    <source>
        <dbReference type="ARBA" id="ARBA00022989"/>
    </source>
</evidence>